<protein>
    <submittedName>
        <fullName evidence="5">N-acetylglucosaminyltransferase</fullName>
    </submittedName>
</protein>
<keyword evidence="3 5" id="KW-0808">Transferase</keyword>
<dbReference type="RefSeq" id="WP_085028983.1">
    <property type="nucleotide sequence ID" value="NZ_CP020772.1"/>
</dbReference>
<evidence type="ECO:0000256" key="2">
    <source>
        <dbReference type="ARBA" id="ARBA00022676"/>
    </source>
</evidence>
<keyword evidence="4" id="KW-1133">Transmembrane helix</keyword>
<dbReference type="Pfam" id="PF13641">
    <property type="entry name" value="Glyco_tranf_2_3"/>
    <property type="match status" value="1"/>
</dbReference>
<dbReference type="Gene3D" id="3.90.550.10">
    <property type="entry name" value="Spore Coat Polysaccharide Biosynthesis Protein SpsA, Chain A"/>
    <property type="match status" value="1"/>
</dbReference>
<comment type="similarity">
    <text evidence="1">Belongs to the glycosyltransferase 2 family.</text>
</comment>
<accession>A0A1W5ZT70</accession>
<keyword evidence="4" id="KW-0812">Transmembrane</keyword>
<dbReference type="Proteomes" id="UP000192527">
    <property type="component" value="Chromosome"/>
</dbReference>
<feature type="transmembrane region" description="Helical" evidence="4">
    <location>
        <begin position="348"/>
        <end position="367"/>
    </location>
</feature>
<feature type="transmembrane region" description="Helical" evidence="4">
    <location>
        <begin position="28"/>
        <end position="54"/>
    </location>
</feature>
<keyword evidence="4" id="KW-0472">Membrane</keyword>
<dbReference type="PANTHER" id="PTHR43630">
    <property type="entry name" value="POLY-BETA-1,6-N-ACETYL-D-GLUCOSAMINE SYNTHASE"/>
    <property type="match status" value="1"/>
</dbReference>
<dbReference type="InterPro" id="IPR029044">
    <property type="entry name" value="Nucleotide-diphossugar_trans"/>
</dbReference>
<gene>
    <name evidence="5" type="ORF">HM131_06485</name>
</gene>
<dbReference type="STRING" id="402384.HM131_06485"/>
<keyword evidence="6" id="KW-1185">Reference proteome</keyword>
<dbReference type="AlphaFoldDB" id="A0A1W5ZT70"/>
<dbReference type="OrthoDB" id="9766299at2"/>
<evidence type="ECO:0000313" key="6">
    <source>
        <dbReference type="Proteomes" id="UP000192527"/>
    </source>
</evidence>
<feature type="transmembrane region" description="Helical" evidence="4">
    <location>
        <begin position="387"/>
        <end position="405"/>
    </location>
</feature>
<dbReference type="PANTHER" id="PTHR43630:SF1">
    <property type="entry name" value="POLY-BETA-1,6-N-ACETYL-D-GLUCOSAMINE SYNTHASE"/>
    <property type="match status" value="1"/>
</dbReference>
<name>A0A1W5ZT70_9BACI</name>
<dbReference type="GO" id="GO:0016757">
    <property type="term" value="F:glycosyltransferase activity"/>
    <property type="evidence" value="ECO:0007669"/>
    <property type="project" value="UniProtKB-KW"/>
</dbReference>
<reference evidence="5 6" key="1">
    <citation type="submission" date="2017-04" db="EMBL/GenBank/DDBJ databases">
        <title>The whole genome sequencing and assembly of Halobacillus mangrovi strain.</title>
        <authorList>
            <person name="Lee S.-J."/>
            <person name="Park M.-K."/>
            <person name="Kim J.-Y."/>
            <person name="Lee Y.-J."/>
            <person name="Yi H."/>
            <person name="Bahn Y.-S."/>
            <person name="Kim J.F."/>
            <person name="Lee D.-W."/>
        </authorList>
    </citation>
    <scope>NUCLEOTIDE SEQUENCE [LARGE SCALE GENOMIC DNA]</scope>
    <source>
        <strain evidence="5 6">KTB 131</strain>
    </source>
</reference>
<evidence type="ECO:0000256" key="1">
    <source>
        <dbReference type="ARBA" id="ARBA00006739"/>
    </source>
</evidence>
<dbReference type="KEGG" id="hmn:HM131_06485"/>
<evidence type="ECO:0000256" key="4">
    <source>
        <dbReference type="SAM" id="Phobius"/>
    </source>
</evidence>
<keyword evidence="2 5" id="KW-0328">Glycosyltransferase</keyword>
<organism evidence="5 6">
    <name type="scientific">Halobacillus mangrovi</name>
    <dbReference type="NCBI Taxonomy" id="402384"/>
    <lineage>
        <taxon>Bacteria</taxon>
        <taxon>Bacillati</taxon>
        <taxon>Bacillota</taxon>
        <taxon>Bacilli</taxon>
        <taxon>Bacillales</taxon>
        <taxon>Bacillaceae</taxon>
        <taxon>Halobacillus</taxon>
    </lineage>
</organism>
<evidence type="ECO:0000256" key="3">
    <source>
        <dbReference type="ARBA" id="ARBA00022679"/>
    </source>
</evidence>
<dbReference type="SUPFAM" id="SSF53448">
    <property type="entry name" value="Nucleotide-diphospho-sugar transferases"/>
    <property type="match status" value="1"/>
</dbReference>
<evidence type="ECO:0000313" key="5">
    <source>
        <dbReference type="EMBL" id="ARI76504.1"/>
    </source>
</evidence>
<dbReference type="EMBL" id="CP020772">
    <property type="protein sequence ID" value="ARI76504.1"/>
    <property type="molecule type" value="Genomic_DNA"/>
</dbReference>
<proteinExistence type="inferred from homology"/>
<dbReference type="CDD" id="cd06423">
    <property type="entry name" value="CESA_like"/>
    <property type="match status" value="1"/>
</dbReference>
<sequence length="430" mass="49552">MRKFIVITLMLLIGTAISIGVGLFTIKALLMLTTILFLSLLVYYSLLTFAGLYYRTKKQHSMQLVNYPSVDILIPAHNEAVVIKDTLDAMVQLDYPGPLHIYVLNDNSQDGTGEIIEDYDRIYHHVHHIQVPPGEPKGKSRVLNYGLEVSRGEYFCVYDADNQAESGALKKLVEVAHTVKDAAGAVGYVKTRNESRNLLTRMISIEFQVFQLLMQSGRWQLFKTGSLTGTNMLVRRSVIEELGGYDPYAIAEDAELTLRITQQGQLLPIVPLSVTWEQEPETMGVYIRQRTRWLQGNLYIVEKTLTVPGYFRGKMMVHSIHQLMVYVIFWFFLVLSYMWFALGLLELLSITYTIPLMFIWYIAYIVYTSQLMSAQAAENTFTPKNILTSFIMYFTYAQLFSYLFVRSLLFYLKAKRKRQVIGWDKTTRFK</sequence>
<feature type="transmembrane region" description="Helical" evidence="4">
    <location>
        <begin position="323"/>
        <end position="342"/>
    </location>
</feature>